<dbReference type="OrthoDB" id="196518at2"/>
<evidence type="ECO:0000313" key="3">
    <source>
        <dbReference type="EMBL" id="SKB00124.1"/>
    </source>
</evidence>
<dbReference type="InterPro" id="IPR051396">
    <property type="entry name" value="Bact_Antivir_Def_Nuclease"/>
</dbReference>
<evidence type="ECO:0000259" key="1">
    <source>
        <dbReference type="Pfam" id="PF13304"/>
    </source>
</evidence>
<dbReference type="InterPro" id="IPR038729">
    <property type="entry name" value="Rad50/SbcC_AAA"/>
</dbReference>
<dbReference type="GO" id="GO:0006302">
    <property type="term" value="P:double-strand break repair"/>
    <property type="evidence" value="ECO:0007669"/>
    <property type="project" value="InterPro"/>
</dbReference>
<dbReference type="AlphaFoldDB" id="A0A1T4YED7"/>
<name>A0A1T4YED7_9BACT</name>
<dbReference type="Pfam" id="PF13304">
    <property type="entry name" value="AAA_21"/>
    <property type="match status" value="1"/>
</dbReference>
<accession>A0A1T4YED7</accession>
<protein>
    <submittedName>
        <fullName evidence="3">AAA domain-containing protein</fullName>
    </submittedName>
</protein>
<dbReference type="CDD" id="cd00267">
    <property type="entry name" value="ABC_ATPase"/>
    <property type="match status" value="1"/>
</dbReference>
<sequence length="416" mass="45689">MRLTKLTLKNFAPFADGEMDFPAVEGEDTEGLAEVHLFTGENGTGKTRVLAALMGALGNLNPLQDRVRQDSGAEIEVWGKTVGKTTLSSYEGSWGYRNGAEDPAKPSFPIQHDIAFALAGTSIALLDDVKVSAGAEIKPARVHETLNISGSVGGVGILQRLMNLRMQVALERDANGAATQGRMTSCLTQLEQAISTISGKSFSIVVKPGREIRLMAMWGDVELYFSELPDGMRSLLNWLAGWVVLQAEHYDEAEAPLNEPVVLILDEPENHLHPAWQRRVLPAVQKLFPKAQMFVVTHSPFVVSSLNVGWIHKFTRNSQGRVEIEPPKAASRGDSYMTAVQEVLDLAEWFDPETEQEIADFEAALDKAYENNGSSVNEMRRKADKLAQRSQEVTNLVMGLVAQFDRTAAAREKSVN</sequence>
<reference evidence="4" key="1">
    <citation type="submission" date="2017-02" db="EMBL/GenBank/DDBJ databases">
        <authorList>
            <person name="Varghese N."/>
            <person name="Submissions S."/>
        </authorList>
    </citation>
    <scope>NUCLEOTIDE SEQUENCE [LARGE SCALE GENOMIC DNA]</scope>
    <source>
        <strain evidence="4">ATCC 700200</strain>
    </source>
</reference>
<dbReference type="STRING" id="48467.SAMN02745166_03069"/>
<dbReference type="SUPFAM" id="SSF52540">
    <property type="entry name" value="P-loop containing nucleoside triphosphate hydrolases"/>
    <property type="match status" value="1"/>
</dbReference>
<feature type="domain" description="ATPase AAA-type core" evidence="1">
    <location>
        <begin position="219"/>
        <end position="304"/>
    </location>
</feature>
<dbReference type="RefSeq" id="WP_078814267.1">
    <property type="nucleotide sequence ID" value="NZ_FUYE01000010.1"/>
</dbReference>
<organism evidence="3 4">
    <name type="scientific">Prosthecobacter debontii</name>
    <dbReference type="NCBI Taxonomy" id="48467"/>
    <lineage>
        <taxon>Bacteria</taxon>
        <taxon>Pseudomonadati</taxon>
        <taxon>Verrucomicrobiota</taxon>
        <taxon>Verrucomicrobiia</taxon>
        <taxon>Verrucomicrobiales</taxon>
        <taxon>Verrucomicrobiaceae</taxon>
        <taxon>Prosthecobacter</taxon>
    </lineage>
</organism>
<dbReference type="Pfam" id="PF13476">
    <property type="entry name" value="AAA_23"/>
    <property type="match status" value="1"/>
</dbReference>
<dbReference type="InterPro" id="IPR003959">
    <property type="entry name" value="ATPase_AAA_core"/>
</dbReference>
<keyword evidence="4" id="KW-1185">Reference proteome</keyword>
<dbReference type="PANTHER" id="PTHR43581">
    <property type="entry name" value="ATP/GTP PHOSPHATASE"/>
    <property type="match status" value="1"/>
</dbReference>
<dbReference type="GO" id="GO:0016887">
    <property type="term" value="F:ATP hydrolysis activity"/>
    <property type="evidence" value="ECO:0007669"/>
    <property type="project" value="InterPro"/>
</dbReference>
<proteinExistence type="predicted"/>
<dbReference type="InterPro" id="IPR027417">
    <property type="entry name" value="P-loop_NTPase"/>
</dbReference>
<dbReference type="Gene3D" id="3.40.50.300">
    <property type="entry name" value="P-loop containing nucleotide triphosphate hydrolases"/>
    <property type="match status" value="2"/>
</dbReference>
<dbReference type="PANTHER" id="PTHR43581:SF2">
    <property type="entry name" value="EXCINUCLEASE ATPASE SUBUNIT"/>
    <property type="match status" value="1"/>
</dbReference>
<dbReference type="Proteomes" id="UP000190774">
    <property type="component" value="Unassembled WGS sequence"/>
</dbReference>
<feature type="domain" description="Rad50/SbcC-type AAA" evidence="2">
    <location>
        <begin position="5"/>
        <end position="69"/>
    </location>
</feature>
<gene>
    <name evidence="3" type="ORF">SAMN02745166_03069</name>
</gene>
<dbReference type="GO" id="GO:0005524">
    <property type="term" value="F:ATP binding"/>
    <property type="evidence" value="ECO:0007669"/>
    <property type="project" value="InterPro"/>
</dbReference>
<dbReference type="EMBL" id="FUYE01000010">
    <property type="protein sequence ID" value="SKB00124.1"/>
    <property type="molecule type" value="Genomic_DNA"/>
</dbReference>
<evidence type="ECO:0000313" key="4">
    <source>
        <dbReference type="Proteomes" id="UP000190774"/>
    </source>
</evidence>
<evidence type="ECO:0000259" key="2">
    <source>
        <dbReference type="Pfam" id="PF13476"/>
    </source>
</evidence>